<dbReference type="PROSITE" id="PS00194">
    <property type="entry name" value="THIOREDOXIN_1"/>
    <property type="match status" value="1"/>
</dbReference>
<dbReference type="AlphaFoldDB" id="A0A2M6WX72"/>
<dbReference type="Pfam" id="PF00462">
    <property type="entry name" value="Glutaredoxin"/>
    <property type="match status" value="1"/>
</dbReference>
<dbReference type="InterPro" id="IPR017937">
    <property type="entry name" value="Thioredoxin_CS"/>
</dbReference>
<evidence type="ECO:0000313" key="4">
    <source>
        <dbReference type="Proteomes" id="UP000228596"/>
    </source>
</evidence>
<protein>
    <recommendedName>
        <fullName evidence="2">Glutaredoxin domain-containing protein</fullName>
    </recommendedName>
</protein>
<accession>A0A2M6WX72</accession>
<dbReference type="Proteomes" id="UP000228596">
    <property type="component" value="Unassembled WGS sequence"/>
</dbReference>
<dbReference type="PROSITE" id="PS51257">
    <property type="entry name" value="PROKAR_LIPOPROTEIN"/>
    <property type="match status" value="1"/>
</dbReference>
<feature type="signal peptide" evidence="1">
    <location>
        <begin position="1"/>
        <end position="20"/>
    </location>
</feature>
<dbReference type="InterPro" id="IPR011767">
    <property type="entry name" value="GLR_AS"/>
</dbReference>
<feature type="domain" description="Glutaredoxin" evidence="2">
    <location>
        <begin position="44"/>
        <end position="92"/>
    </location>
</feature>
<organism evidence="3 4">
    <name type="scientific">Candidatus Berkelbacteria bacterium CG10_big_fil_rev_8_21_14_0_10_41_12</name>
    <dbReference type="NCBI Taxonomy" id="1974513"/>
    <lineage>
        <taxon>Bacteria</taxon>
        <taxon>Candidatus Berkelbacteria</taxon>
    </lineage>
</organism>
<dbReference type="Gene3D" id="3.40.30.10">
    <property type="entry name" value="Glutaredoxin"/>
    <property type="match status" value="1"/>
</dbReference>
<dbReference type="EMBL" id="PEZV01000013">
    <property type="protein sequence ID" value="PIT97394.1"/>
    <property type="molecule type" value="Genomic_DNA"/>
</dbReference>
<feature type="chain" id="PRO_5014643408" description="Glutaredoxin domain-containing protein" evidence="1">
    <location>
        <begin position="21"/>
        <end position="129"/>
    </location>
</feature>
<dbReference type="SUPFAM" id="SSF52833">
    <property type="entry name" value="Thioredoxin-like"/>
    <property type="match status" value="1"/>
</dbReference>
<dbReference type="InterPro" id="IPR036249">
    <property type="entry name" value="Thioredoxin-like_sf"/>
</dbReference>
<dbReference type="InterPro" id="IPR002109">
    <property type="entry name" value="Glutaredoxin"/>
</dbReference>
<proteinExistence type="predicted"/>
<evidence type="ECO:0000313" key="3">
    <source>
        <dbReference type="EMBL" id="PIT97394.1"/>
    </source>
</evidence>
<gene>
    <name evidence="3" type="ORF">COT77_01670</name>
</gene>
<reference evidence="4" key="1">
    <citation type="submission" date="2017-09" db="EMBL/GenBank/DDBJ databases">
        <title>Depth-based differentiation of microbial function through sediment-hosted aquifers and enrichment of novel symbionts in the deep terrestrial subsurface.</title>
        <authorList>
            <person name="Probst A.J."/>
            <person name="Ladd B."/>
            <person name="Jarett J.K."/>
            <person name="Geller-Mcgrath D.E."/>
            <person name="Sieber C.M.K."/>
            <person name="Emerson J.B."/>
            <person name="Anantharaman K."/>
            <person name="Thomas B.C."/>
            <person name="Malmstrom R."/>
            <person name="Stieglmeier M."/>
            <person name="Klingl A."/>
            <person name="Woyke T."/>
            <person name="Ryan C.M."/>
            <person name="Banfield J.F."/>
        </authorList>
    </citation>
    <scope>NUCLEOTIDE SEQUENCE [LARGE SCALE GENOMIC DNA]</scope>
</reference>
<sequence>MRLKSIFLICFIALSGFIFSGCTIGKQVNSANPTPDATLPKTDIILYYGEGCPHCAKVEDYLNKNNVRGKLNFETKEVYSNKDNAQEMAQKANLCGINQNNIGVPFLWDGKNCYVGDSDIIKFFEEKMK</sequence>
<keyword evidence="1" id="KW-0732">Signal</keyword>
<comment type="caution">
    <text evidence="3">The sequence shown here is derived from an EMBL/GenBank/DDBJ whole genome shotgun (WGS) entry which is preliminary data.</text>
</comment>
<evidence type="ECO:0000256" key="1">
    <source>
        <dbReference type="SAM" id="SignalP"/>
    </source>
</evidence>
<evidence type="ECO:0000259" key="2">
    <source>
        <dbReference type="Pfam" id="PF00462"/>
    </source>
</evidence>
<name>A0A2M6WX72_9BACT</name>
<dbReference type="PROSITE" id="PS00195">
    <property type="entry name" value="GLUTAREDOXIN_1"/>
    <property type="match status" value="1"/>
</dbReference>
<dbReference type="PROSITE" id="PS51354">
    <property type="entry name" value="GLUTAREDOXIN_2"/>
    <property type="match status" value="1"/>
</dbReference>